<accession>A0ABU8SI00</accession>
<evidence type="ECO:0000256" key="1">
    <source>
        <dbReference type="SAM" id="MobiDB-lite"/>
    </source>
</evidence>
<feature type="domain" description="Tail spike" evidence="2">
    <location>
        <begin position="107"/>
        <end position="326"/>
    </location>
</feature>
<dbReference type="Pfam" id="PF06605">
    <property type="entry name" value="Prophage_tail"/>
    <property type="match status" value="1"/>
</dbReference>
<protein>
    <submittedName>
        <fullName evidence="3">Phage tail spike protein</fullName>
    </submittedName>
</protein>
<dbReference type="Proteomes" id="UP001377804">
    <property type="component" value="Unassembled WGS sequence"/>
</dbReference>
<evidence type="ECO:0000259" key="2">
    <source>
        <dbReference type="Pfam" id="PF06605"/>
    </source>
</evidence>
<sequence length="538" mass="60211">MNLAIYKNDEAEFNTQGLGILKDVLSARTVEEVQENGNVKLELELEYPSHTPLSQYLKETNFIKCGSDIFEIFDVEEVNSVINVTAQAYDYRYMKFPFNNGGKITATGTPQQILTTAMTLVDGLGNFSIYSDVDTVISIDGEYDNLGKLIEDILSQTKMELQHGFNKMSLLKNRGHDSDLILRDDKNVEEIRIKHNFDEVINKVIPLYKQEKDDKSSGDDYKAGPPLIPNEPFKIFKYWRGKTVKFDNFSDSYGYFEREELDKPKVTVEVQPRLTQEEINKLSVFDRVTLYSTEYDFTKKLRLIKLEKDVLDDSVLNATFGDVVKDFISSQSKKNQDLQEQVKETDEKLDQQKEESDKALKDQQKKVDDYQAKIQKDVDRAQSQISNYLTQRNSDTITLIGSDGLPVPGLPPIKAIQSTNGMLINSLGFSWSGNVLGDNTGRFRATEIYGNLLEGTTIKGGIIRGGQITGDVYVSSSGGQYFAVLSTDYGLSVSNSMGSVAITSTSITINGHVLSVSGSDGHLYLDGGKIPFMGDIQK</sequence>
<name>A0ABU8SI00_9LACO</name>
<organism evidence="3 4">
    <name type="scientific">Holzapfeliella saturejae</name>
    <dbReference type="NCBI Taxonomy" id="3082953"/>
    <lineage>
        <taxon>Bacteria</taxon>
        <taxon>Bacillati</taxon>
        <taxon>Bacillota</taxon>
        <taxon>Bacilli</taxon>
        <taxon>Lactobacillales</taxon>
        <taxon>Lactobacillaceae</taxon>
        <taxon>Holzapfeliella</taxon>
    </lineage>
</organism>
<evidence type="ECO:0000313" key="3">
    <source>
        <dbReference type="EMBL" id="MEJ6349017.1"/>
    </source>
</evidence>
<comment type="caution">
    <text evidence="3">The sequence shown here is derived from an EMBL/GenBank/DDBJ whole genome shotgun (WGS) entry which is preliminary data.</text>
</comment>
<proteinExistence type="predicted"/>
<dbReference type="RefSeq" id="WP_339970566.1">
    <property type="nucleotide sequence ID" value="NZ_JAWMWG010000006.1"/>
</dbReference>
<gene>
    <name evidence="3" type="ORF">R4Y45_07260</name>
</gene>
<dbReference type="InterPro" id="IPR007119">
    <property type="entry name" value="Phage_tail_spike_N"/>
</dbReference>
<keyword evidence="4" id="KW-1185">Reference proteome</keyword>
<dbReference type="InterPro" id="IPR010572">
    <property type="entry name" value="Tail_dom"/>
</dbReference>
<evidence type="ECO:0000313" key="4">
    <source>
        <dbReference type="Proteomes" id="UP001377804"/>
    </source>
</evidence>
<feature type="region of interest" description="Disordered" evidence="1">
    <location>
        <begin position="335"/>
        <end position="366"/>
    </location>
</feature>
<reference evidence="3 4" key="1">
    <citation type="submission" date="2023-10" db="EMBL/GenBank/DDBJ databases">
        <title>Holzapfeliella saturejae sp. nov. isolated from Satureja montana flowers.</title>
        <authorList>
            <person name="Alcantara C."/>
            <person name="Zuniga M."/>
            <person name="Landete J.M."/>
            <person name="Monedero V."/>
        </authorList>
    </citation>
    <scope>NUCLEOTIDE SEQUENCE [LARGE SCALE GENOMIC DNA]</scope>
    <source>
        <strain evidence="3 4">He02</strain>
    </source>
</reference>
<dbReference type="NCBIfam" id="TIGR01665">
    <property type="entry name" value="put_anti_recept"/>
    <property type="match status" value="1"/>
</dbReference>
<dbReference type="EMBL" id="JAWMWG010000006">
    <property type="protein sequence ID" value="MEJ6349017.1"/>
    <property type="molecule type" value="Genomic_DNA"/>
</dbReference>